<dbReference type="SUPFAM" id="SSF56645">
    <property type="entry name" value="Acyl-CoA dehydrogenase NM domain-like"/>
    <property type="match status" value="1"/>
</dbReference>
<dbReference type="PANTHER" id="PTHR43884">
    <property type="entry name" value="ACYL-COA DEHYDROGENASE"/>
    <property type="match status" value="1"/>
</dbReference>
<evidence type="ECO:0000256" key="4">
    <source>
        <dbReference type="ARBA" id="ARBA00022827"/>
    </source>
</evidence>
<dbReference type="EMBL" id="UINC01001194">
    <property type="protein sequence ID" value="SUZ73926.1"/>
    <property type="molecule type" value="Genomic_DNA"/>
</dbReference>
<feature type="domain" description="Acyl-CoA dehydrogenase/oxidase C-terminal" evidence="6">
    <location>
        <begin position="209"/>
        <end position="350"/>
    </location>
</feature>
<sequence length="360" mass="38814">MEFGLSEQQTALQDSVNRFLDEKAPLERVRQYSEERQERADDIWDGLVELGLPALLVPESQGGIELGALDAAVVCECLGRHVTPSPFLSTAVLAPTAIKLAGSEEQQNRYLPEIANGSATFGAALSEATGARRDAGVSATRGKLNGKALFVIDLYSDNYLVADTDNQLHIVPSDASGLTINTLPQIDRTRPIGEITFNSTPSDALADDGQGSALRAVIDIGRVMIAADTLGASQEMLDQSVQYAMGREQFNRVIASFQAVKHMCAEMAAEIEPSRALLWYAAHTIDEDPEESHLNACHTKAHLSEVGSFIGKTATIVHGGMGFTDLLGLHYWFKRIGYNRQILGGPESVREEAASAQGLC</sequence>
<keyword evidence="5" id="KW-0560">Oxidoreductase</keyword>
<dbReference type="GO" id="GO:0003995">
    <property type="term" value="F:acyl-CoA dehydrogenase activity"/>
    <property type="evidence" value="ECO:0007669"/>
    <property type="project" value="TreeGrafter"/>
</dbReference>
<dbReference type="InterPro" id="IPR013786">
    <property type="entry name" value="AcylCoA_DH/ox_N"/>
</dbReference>
<evidence type="ECO:0000313" key="8">
    <source>
        <dbReference type="EMBL" id="SUZ73926.1"/>
    </source>
</evidence>
<dbReference type="InterPro" id="IPR037069">
    <property type="entry name" value="AcylCoA_DH/ox_N_sf"/>
</dbReference>
<evidence type="ECO:0000256" key="5">
    <source>
        <dbReference type="ARBA" id="ARBA00023002"/>
    </source>
</evidence>
<dbReference type="AlphaFoldDB" id="A0A381Q3K0"/>
<keyword evidence="4" id="KW-0274">FAD</keyword>
<evidence type="ECO:0008006" key="9">
    <source>
        <dbReference type="Google" id="ProtNLM"/>
    </source>
</evidence>
<dbReference type="Gene3D" id="1.10.540.10">
    <property type="entry name" value="Acyl-CoA dehydrogenase/oxidase, N-terminal domain"/>
    <property type="match status" value="1"/>
</dbReference>
<accession>A0A381Q3K0</accession>
<name>A0A381Q3K0_9ZZZZ</name>
<dbReference type="InterPro" id="IPR009075">
    <property type="entry name" value="AcylCo_DH/oxidase_C"/>
</dbReference>
<evidence type="ECO:0000259" key="6">
    <source>
        <dbReference type="Pfam" id="PF00441"/>
    </source>
</evidence>
<dbReference type="CDD" id="cd00567">
    <property type="entry name" value="ACAD"/>
    <property type="match status" value="1"/>
</dbReference>
<evidence type="ECO:0000256" key="3">
    <source>
        <dbReference type="ARBA" id="ARBA00022630"/>
    </source>
</evidence>
<protein>
    <recommendedName>
        <fullName evidence="9">Acyl-CoA dehydrogenase</fullName>
    </recommendedName>
</protein>
<comment type="cofactor">
    <cofactor evidence="1">
        <name>FAD</name>
        <dbReference type="ChEBI" id="CHEBI:57692"/>
    </cofactor>
</comment>
<dbReference type="GO" id="GO:0050660">
    <property type="term" value="F:flavin adenine dinucleotide binding"/>
    <property type="evidence" value="ECO:0007669"/>
    <property type="project" value="InterPro"/>
</dbReference>
<evidence type="ECO:0000256" key="1">
    <source>
        <dbReference type="ARBA" id="ARBA00001974"/>
    </source>
</evidence>
<dbReference type="SUPFAM" id="SSF47203">
    <property type="entry name" value="Acyl-CoA dehydrogenase C-terminal domain-like"/>
    <property type="match status" value="1"/>
</dbReference>
<dbReference type="Pfam" id="PF02771">
    <property type="entry name" value="Acyl-CoA_dh_N"/>
    <property type="match status" value="1"/>
</dbReference>
<gene>
    <name evidence="8" type="ORF">METZ01_LOCUS26780</name>
</gene>
<dbReference type="Pfam" id="PF00441">
    <property type="entry name" value="Acyl-CoA_dh_1"/>
    <property type="match status" value="1"/>
</dbReference>
<evidence type="ECO:0000256" key="2">
    <source>
        <dbReference type="ARBA" id="ARBA00009347"/>
    </source>
</evidence>
<organism evidence="8">
    <name type="scientific">marine metagenome</name>
    <dbReference type="NCBI Taxonomy" id="408172"/>
    <lineage>
        <taxon>unclassified sequences</taxon>
        <taxon>metagenomes</taxon>
        <taxon>ecological metagenomes</taxon>
    </lineage>
</organism>
<keyword evidence="3" id="KW-0285">Flavoprotein</keyword>
<dbReference type="InterPro" id="IPR036250">
    <property type="entry name" value="AcylCo_DH-like_C"/>
</dbReference>
<feature type="domain" description="Acyl-CoA dehydrogenase/oxidase N-terminal" evidence="7">
    <location>
        <begin position="6"/>
        <end position="117"/>
    </location>
</feature>
<evidence type="ECO:0000259" key="7">
    <source>
        <dbReference type="Pfam" id="PF02771"/>
    </source>
</evidence>
<dbReference type="PANTHER" id="PTHR43884:SF20">
    <property type="entry name" value="ACYL-COA DEHYDROGENASE FADE28"/>
    <property type="match status" value="1"/>
</dbReference>
<comment type="similarity">
    <text evidence="2">Belongs to the acyl-CoA dehydrogenase family.</text>
</comment>
<proteinExistence type="inferred from homology"/>
<dbReference type="Gene3D" id="1.20.140.10">
    <property type="entry name" value="Butyryl-CoA Dehydrogenase, subunit A, domain 3"/>
    <property type="match status" value="1"/>
</dbReference>
<reference evidence="8" key="1">
    <citation type="submission" date="2018-05" db="EMBL/GenBank/DDBJ databases">
        <authorList>
            <person name="Lanie J.A."/>
            <person name="Ng W.-L."/>
            <person name="Kazmierczak K.M."/>
            <person name="Andrzejewski T.M."/>
            <person name="Davidsen T.M."/>
            <person name="Wayne K.J."/>
            <person name="Tettelin H."/>
            <person name="Glass J.I."/>
            <person name="Rusch D."/>
            <person name="Podicherti R."/>
            <person name="Tsui H.-C.T."/>
            <person name="Winkler M.E."/>
        </authorList>
    </citation>
    <scope>NUCLEOTIDE SEQUENCE</scope>
</reference>
<dbReference type="InterPro" id="IPR009100">
    <property type="entry name" value="AcylCoA_DH/oxidase_NM_dom_sf"/>
</dbReference>